<dbReference type="STRING" id="329884.A0A4U0X3H7"/>
<dbReference type="EMBL" id="NAJQ01000377">
    <property type="protein sequence ID" value="TKA70912.1"/>
    <property type="molecule type" value="Genomic_DNA"/>
</dbReference>
<reference evidence="2 3" key="1">
    <citation type="submission" date="2017-03" db="EMBL/GenBank/DDBJ databases">
        <title>Genomes of endolithic fungi from Antarctica.</title>
        <authorList>
            <person name="Coleine C."/>
            <person name="Masonjones S."/>
            <person name="Stajich J.E."/>
        </authorList>
    </citation>
    <scope>NUCLEOTIDE SEQUENCE [LARGE SCALE GENOMIC DNA]</scope>
    <source>
        <strain evidence="2 3">CCFEE 5184</strain>
    </source>
</reference>
<keyword evidence="3" id="KW-1185">Reference proteome</keyword>
<comment type="caution">
    <text evidence="2">The sequence shown here is derived from an EMBL/GenBank/DDBJ whole genome shotgun (WGS) entry which is preliminary data.</text>
</comment>
<sequence>MKTASQHPTPDDWARHRARICNLYEKNTLKQVKRIMKEAHGFHATTRMYKTRIAAWGQDKNRKGNEMHAIAAKAHQRRSEAKETVFYVRGKEVPFDSVVCYFARRGIDIEEIATTRRTAHTPPTIICMTPPAGLRSISPLLTPLSTPSVIAMPEKALHWIGQYIQGSFDSGAWFSTCENEYPVRSRVADIAAQAVHGTHMDLLHNQIRMACFLFSKGRAAEAGSSLQAATAGVKELTQFEYPALLDRLPRTLLTVIVDNHMPDIALAVLRQFAAFAKLFHGEHHPFYQFCRLLASLEWSDLVSAIHVVVRSIWNTFENVLGAFQETTLAARYTYVRTVLASQGLDAEATGFREVVRHCRTEAQKIVDETYSRATGAFMDTRIGKLCARVQKKIVIELYKLLGDEHHAHVVEETFWLNEWLEEVETKRVYEVE</sequence>
<feature type="domain" description="Clr5" evidence="1">
    <location>
        <begin position="10"/>
        <end position="60"/>
    </location>
</feature>
<dbReference type="Pfam" id="PF14420">
    <property type="entry name" value="Clr5"/>
    <property type="match status" value="1"/>
</dbReference>
<dbReference type="PANTHER" id="PTHR38788">
    <property type="entry name" value="CLR5 DOMAIN-CONTAINING PROTEIN"/>
    <property type="match status" value="1"/>
</dbReference>
<dbReference type="PANTHER" id="PTHR38788:SF3">
    <property type="entry name" value="CLR5 DOMAIN-CONTAINING PROTEIN"/>
    <property type="match status" value="1"/>
</dbReference>
<organism evidence="2 3">
    <name type="scientific">Friedmanniomyces simplex</name>
    <dbReference type="NCBI Taxonomy" id="329884"/>
    <lineage>
        <taxon>Eukaryota</taxon>
        <taxon>Fungi</taxon>
        <taxon>Dikarya</taxon>
        <taxon>Ascomycota</taxon>
        <taxon>Pezizomycotina</taxon>
        <taxon>Dothideomycetes</taxon>
        <taxon>Dothideomycetidae</taxon>
        <taxon>Mycosphaerellales</taxon>
        <taxon>Teratosphaeriaceae</taxon>
        <taxon>Friedmanniomyces</taxon>
    </lineage>
</organism>
<evidence type="ECO:0000259" key="1">
    <source>
        <dbReference type="Pfam" id="PF14420"/>
    </source>
</evidence>
<dbReference type="InterPro" id="IPR025676">
    <property type="entry name" value="Clr5_dom"/>
</dbReference>
<accession>A0A4U0X3H7</accession>
<name>A0A4U0X3H7_9PEZI</name>
<gene>
    <name evidence="2" type="ORF">B0A55_07485</name>
</gene>
<evidence type="ECO:0000313" key="2">
    <source>
        <dbReference type="EMBL" id="TKA70912.1"/>
    </source>
</evidence>
<dbReference type="OrthoDB" id="5308957at2759"/>
<dbReference type="AlphaFoldDB" id="A0A4U0X3H7"/>
<dbReference type="Proteomes" id="UP000309340">
    <property type="component" value="Unassembled WGS sequence"/>
</dbReference>
<proteinExistence type="predicted"/>
<evidence type="ECO:0000313" key="3">
    <source>
        <dbReference type="Proteomes" id="UP000309340"/>
    </source>
</evidence>
<protein>
    <recommendedName>
        <fullName evidence="1">Clr5 domain-containing protein</fullName>
    </recommendedName>
</protein>